<reference evidence="2 3" key="1">
    <citation type="submission" date="2024-04" db="EMBL/GenBank/DDBJ databases">
        <title>Novel species of the genus Ideonella isolated from streams.</title>
        <authorList>
            <person name="Lu H."/>
        </authorList>
    </citation>
    <scope>NUCLEOTIDE SEQUENCE [LARGE SCALE GENOMIC DNA]</scope>
    <source>
        <strain evidence="2 3">DXS29W</strain>
    </source>
</reference>
<dbReference type="Proteomes" id="UP001371218">
    <property type="component" value="Unassembled WGS sequence"/>
</dbReference>
<dbReference type="EMBL" id="JBBUTG010000047">
    <property type="protein sequence ID" value="MEK8034989.1"/>
    <property type="molecule type" value="Genomic_DNA"/>
</dbReference>
<protein>
    <submittedName>
        <fullName evidence="2">Uncharacterized protein</fullName>
    </submittedName>
</protein>
<dbReference type="RefSeq" id="WP_341429424.1">
    <property type="nucleotide sequence ID" value="NZ_JBBUTG010000047.1"/>
</dbReference>
<evidence type="ECO:0000256" key="1">
    <source>
        <dbReference type="SAM" id="Phobius"/>
    </source>
</evidence>
<sequence length="188" mass="20736">MSELCLLTNLSSSEWAAWVQAVGSIAAIIGAAGIAVWQSRKQHQNSIELLRAENRFTRTELARSFLSLSSNCRIAMGHAAGKLKNREAVHAIAEGQVHFDFEELKVIEGAVRAIPLHTLPSSLVGLTMIVSSTVRQFREKVQSALDAYRSMDGAAFEDFFRTLAEMQESLEASCADIRTKLIEIERDA</sequence>
<gene>
    <name evidence="2" type="ORF">AACH06_29590</name>
</gene>
<evidence type="ECO:0000313" key="3">
    <source>
        <dbReference type="Proteomes" id="UP001371218"/>
    </source>
</evidence>
<evidence type="ECO:0000313" key="2">
    <source>
        <dbReference type="EMBL" id="MEK8034989.1"/>
    </source>
</evidence>
<comment type="caution">
    <text evidence="2">The sequence shown here is derived from an EMBL/GenBank/DDBJ whole genome shotgun (WGS) entry which is preliminary data.</text>
</comment>
<keyword evidence="1" id="KW-1133">Transmembrane helix</keyword>
<proteinExistence type="predicted"/>
<keyword evidence="3" id="KW-1185">Reference proteome</keyword>
<accession>A0ABU9BYD2</accession>
<name>A0ABU9BYD2_9BURK</name>
<organism evidence="2 3">
    <name type="scientific">Ideonella lacteola</name>
    <dbReference type="NCBI Taxonomy" id="2984193"/>
    <lineage>
        <taxon>Bacteria</taxon>
        <taxon>Pseudomonadati</taxon>
        <taxon>Pseudomonadota</taxon>
        <taxon>Betaproteobacteria</taxon>
        <taxon>Burkholderiales</taxon>
        <taxon>Sphaerotilaceae</taxon>
        <taxon>Ideonella</taxon>
    </lineage>
</organism>
<keyword evidence="1" id="KW-0472">Membrane</keyword>
<keyword evidence="1" id="KW-0812">Transmembrane</keyword>
<feature type="transmembrane region" description="Helical" evidence="1">
    <location>
        <begin position="15"/>
        <end position="37"/>
    </location>
</feature>